<name>A0ABR4C2A4_9HELO</name>
<proteinExistence type="predicted"/>
<evidence type="ECO:0000313" key="1">
    <source>
        <dbReference type="EMBL" id="KAL2064034.1"/>
    </source>
</evidence>
<organism evidence="1 2">
    <name type="scientific">Oculimacula yallundae</name>
    <dbReference type="NCBI Taxonomy" id="86028"/>
    <lineage>
        <taxon>Eukaryota</taxon>
        <taxon>Fungi</taxon>
        <taxon>Dikarya</taxon>
        <taxon>Ascomycota</taxon>
        <taxon>Pezizomycotina</taxon>
        <taxon>Leotiomycetes</taxon>
        <taxon>Helotiales</taxon>
        <taxon>Ploettnerulaceae</taxon>
        <taxon>Oculimacula</taxon>
    </lineage>
</organism>
<sequence length="127" mass="14362">MCFGSINPEIQHGASQDIPCRVVEHEIKTPKAYRFHNSVSKQYSSSSFSVEESKQETYSGWTGTLGSISRQKTKAVKKQSSFDREQARLPIDYGWTGALGKDPRTVEEKVEKRVMEMSSKQRSDAVK</sequence>
<evidence type="ECO:0000313" key="2">
    <source>
        <dbReference type="Proteomes" id="UP001595075"/>
    </source>
</evidence>
<comment type="caution">
    <text evidence="1">The sequence shown here is derived from an EMBL/GenBank/DDBJ whole genome shotgun (WGS) entry which is preliminary data.</text>
</comment>
<gene>
    <name evidence="1" type="ORF">VTL71DRAFT_4528</name>
</gene>
<dbReference type="Proteomes" id="UP001595075">
    <property type="component" value="Unassembled WGS sequence"/>
</dbReference>
<dbReference type="EMBL" id="JAZHXI010000014">
    <property type="protein sequence ID" value="KAL2064034.1"/>
    <property type="molecule type" value="Genomic_DNA"/>
</dbReference>
<accession>A0ABR4C2A4</accession>
<reference evidence="1 2" key="1">
    <citation type="journal article" date="2024" name="Commun. Biol.">
        <title>Comparative genomic analysis of thermophilic fungi reveals convergent evolutionary adaptations and gene losses.</title>
        <authorList>
            <person name="Steindorff A.S."/>
            <person name="Aguilar-Pontes M.V."/>
            <person name="Robinson A.J."/>
            <person name="Andreopoulos B."/>
            <person name="LaButti K."/>
            <person name="Kuo A."/>
            <person name="Mondo S."/>
            <person name="Riley R."/>
            <person name="Otillar R."/>
            <person name="Haridas S."/>
            <person name="Lipzen A."/>
            <person name="Grimwood J."/>
            <person name="Schmutz J."/>
            <person name="Clum A."/>
            <person name="Reid I.D."/>
            <person name="Moisan M.C."/>
            <person name="Butler G."/>
            <person name="Nguyen T.T.M."/>
            <person name="Dewar K."/>
            <person name="Conant G."/>
            <person name="Drula E."/>
            <person name="Henrissat B."/>
            <person name="Hansel C."/>
            <person name="Singer S."/>
            <person name="Hutchinson M.I."/>
            <person name="de Vries R.P."/>
            <person name="Natvig D.O."/>
            <person name="Powell A.J."/>
            <person name="Tsang A."/>
            <person name="Grigoriev I.V."/>
        </authorList>
    </citation>
    <scope>NUCLEOTIDE SEQUENCE [LARGE SCALE GENOMIC DNA]</scope>
    <source>
        <strain evidence="1 2">CBS 494.80</strain>
    </source>
</reference>
<keyword evidence="2" id="KW-1185">Reference proteome</keyword>
<protein>
    <submittedName>
        <fullName evidence="1">Uncharacterized protein</fullName>
    </submittedName>
</protein>